<sequence length="321" mass="37125">MPNKTNLLARKGRKKSLSPKSEKAEVLTPKNIEKQPQKQTKKPNKEQTKEQPKKQIKREHVKRGKSRVRSLISLSIITYLIYACYICGSPFEATTGKPAVCEAIDPIKMDLYSLYQSDIFQKKIDPYIGPVFEKGSEIYFSYGIPTIQKLSFFYTQYAKPQISQGCNRMHVLLKDQLEPHLAKATPYVKPYYDAAMPYYDAAKPYIIKLQSIRPEHFDGVCKTLNEKLIQFQIMVGQVLDLLPSPLYEAKENILAKIREAETTELIPILKRMYSAGVEFIQFELIPYVKKSPVFIELNLYYITHVKPYFNAFFLKAYEAVH</sequence>
<keyword evidence="2" id="KW-0472">Membrane</keyword>
<feature type="compositionally biased region" description="Basic and acidic residues" evidence="1">
    <location>
        <begin position="43"/>
        <end position="53"/>
    </location>
</feature>
<evidence type="ECO:0000313" key="4">
    <source>
        <dbReference type="Proteomes" id="UP001473302"/>
    </source>
</evidence>
<accession>A0ABP9Z4G1</accession>
<feature type="region of interest" description="Disordered" evidence="1">
    <location>
        <begin position="1"/>
        <end position="62"/>
    </location>
</feature>
<proteinExistence type="predicted"/>
<keyword evidence="2" id="KW-0812">Transmembrane</keyword>
<comment type="caution">
    <text evidence="3">The sequence shown here is derived from an EMBL/GenBank/DDBJ whole genome shotgun (WGS) entry which is preliminary data.</text>
</comment>
<keyword evidence="2" id="KW-1133">Transmembrane helix</keyword>
<gene>
    <name evidence="3" type="ORF">MFLAVUS_007447</name>
</gene>
<protein>
    <submittedName>
        <fullName evidence="3">Uncharacterized protein</fullName>
    </submittedName>
</protein>
<evidence type="ECO:0000256" key="1">
    <source>
        <dbReference type="SAM" id="MobiDB-lite"/>
    </source>
</evidence>
<feature type="compositionally biased region" description="Basic and acidic residues" evidence="1">
    <location>
        <begin position="20"/>
        <end position="36"/>
    </location>
</feature>
<reference evidence="3 4" key="1">
    <citation type="submission" date="2024-04" db="EMBL/GenBank/DDBJ databases">
        <title>genome sequences of Mucor flavus KT1a and Helicostylum pulchrum KT1b strains isolated from the surface of a dry-aged beef.</title>
        <authorList>
            <person name="Toyotome T."/>
            <person name="Hosono M."/>
            <person name="Torimaru M."/>
            <person name="Fukuda K."/>
            <person name="Mikami N."/>
        </authorList>
    </citation>
    <scope>NUCLEOTIDE SEQUENCE [LARGE SCALE GENOMIC DNA]</scope>
    <source>
        <strain evidence="3 4">KT1a</strain>
    </source>
</reference>
<dbReference type="EMBL" id="BAABUK010000019">
    <property type="protein sequence ID" value="GAA5813957.1"/>
    <property type="molecule type" value="Genomic_DNA"/>
</dbReference>
<keyword evidence="4" id="KW-1185">Reference proteome</keyword>
<organism evidence="3 4">
    <name type="scientific">Mucor flavus</name>
    <dbReference type="NCBI Taxonomy" id="439312"/>
    <lineage>
        <taxon>Eukaryota</taxon>
        <taxon>Fungi</taxon>
        <taxon>Fungi incertae sedis</taxon>
        <taxon>Mucoromycota</taxon>
        <taxon>Mucoromycotina</taxon>
        <taxon>Mucoromycetes</taxon>
        <taxon>Mucorales</taxon>
        <taxon>Mucorineae</taxon>
        <taxon>Mucoraceae</taxon>
        <taxon>Mucor</taxon>
    </lineage>
</organism>
<evidence type="ECO:0000256" key="2">
    <source>
        <dbReference type="SAM" id="Phobius"/>
    </source>
</evidence>
<name>A0ABP9Z4G1_9FUNG</name>
<dbReference type="Proteomes" id="UP001473302">
    <property type="component" value="Unassembled WGS sequence"/>
</dbReference>
<evidence type="ECO:0000313" key="3">
    <source>
        <dbReference type="EMBL" id="GAA5813957.1"/>
    </source>
</evidence>
<feature type="transmembrane region" description="Helical" evidence="2">
    <location>
        <begin position="71"/>
        <end position="91"/>
    </location>
</feature>